<dbReference type="InterPro" id="IPR050222">
    <property type="entry name" value="MATE_MdtK"/>
</dbReference>
<dbReference type="GO" id="GO:0015297">
    <property type="term" value="F:antiporter activity"/>
    <property type="evidence" value="ECO:0007669"/>
    <property type="project" value="UniProtKB-KW"/>
</dbReference>
<reference evidence="11 12" key="1">
    <citation type="submission" date="2016-10" db="EMBL/GenBank/DDBJ databases">
        <authorList>
            <person name="de Groot N.N."/>
        </authorList>
    </citation>
    <scope>NUCLEOTIDE SEQUENCE [LARGE SCALE GENOMIC DNA]</scope>
    <source>
        <strain evidence="11 12">B25</strain>
    </source>
</reference>
<dbReference type="InterPro" id="IPR002528">
    <property type="entry name" value="MATE_fam"/>
</dbReference>
<feature type="transmembrane region" description="Helical" evidence="10">
    <location>
        <begin position="357"/>
        <end position="375"/>
    </location>
</feature>
<dbReference type="PIRSF" id="PIRSF006603">
    <property type="entry name" value="DinF"/>
    <property type="match status" value="1"/>
</dbReference>
<feature type="transmembrane region" description="Helical" evidence="10">
    <location>
        <begin position="135"/>
        <end position="154"/>
    </location>
</feature>
<evidence type="ECO:0000256" key="5">
    <source>
        <dbReference type="ARBA" id="ARBA00022692"/>
    </source>
</evidence>
<keyword evidence="8 10" id="KW-0472">Membrane</keyword>
<dbReference type="AlphaFoldDB" id="A0A1H9FYN4"/>
<keyword evidence="12" id="KW-1185">Reference proteome</keyword>
<keyword evidence="6 10" id="KW-1133">Transmembrane helix</keyword>
<dbReference type="NCBIfam" id="TIGR00797">
    <property type="entry name" value="matE"/>
    <property type="match status" value="1"/>
</dbReference>
<feature type="transmembrane region" description="Helical" evidence="10">
    <location>
        <begin position="274"/>
        <end position="299"/>
    </location>
</feature>
<comment type="subcellular location">
    <subcellularLocation>
        <location evidence="1">Cell membrane</location>
        <topology evidence="1">Multi-pass membrane protein</topology>
    </subcellularLocation>
</comment>
<evidence type="ECO:0000256" key="10">
    <source>
        <dbReference type="SAM" id="Phobius"/>
    </source>
</evidence>
<evidence type="ECO:0000256" key="4">
    <source>
        <dbReference type="ARBA" id="ARBA00022475"/>
    </source>
</evidence>
<name>A0A1H9FYN4_9SPIR</name>
<dbReference type="Proteomes" id="UP000182360">
    <property type="component" value="Unassembled WGS sequence"/>
</dbReference>
<dbReference type="CDD" id="cd13135">
    <property type="entry name" value="MATE_like_9"/>
    <property type="match status" value="1"/>
</dbReference>
<dbReference type="GO" id="GO:0006811">
    <property type="term" value="P:monoatomic ion transport"/>
    <property type="evidence" value="ECO:0007669"/>
    <property type="project" value="UniProtKB-KW"/>
</dbReference>
<gene>
    <name evidence="11" type="ORF">SAMN04487977_104213</name>
</gene>
<feature type="transmembrane region" description="Helical" evidence="10">
    <location>
        <begin position="92"/>
        <end position="114"/>
    </location>
</feature>
<feature type="transmembrane region" description="Helical" evidence="10">
    <location>
        <begin position="52"/>
        <end position="72"/>
    </location>
</feature>
<keyword evidence="4" id="KW-1003">Cell membrane</keyword>
<dbReference type="GO" id="GO:0042910">
    <property type="term" value="F:xenobiotic transmembrane transporter activity"/>
    <property type="evidence" value="ECO:0007669"/>
    <property type="project" value="InterPro"/>
</dbReference>
<organism evidence="11 12">
    <name type="scientific">Treponema bryantii</name>
    <dbReference type="NCBI Taxonomy" id="163"/>
    <lineage>
        <taxon>Bacteria</taxon>
        <taxon>Pseudomonadati</taxon>
        <taxon>Spirochaetota</taxon>
        <taxon>Spirochaetia</taxon>
        <taxon>Spirochaetales</taxon>
        <taxon>Treponemataceae</taxon>
        <taxon>Treponema</taxon>
    </lineage>
</organism>
<accession>A0A1H9FYN4</accession>
<dbReference type="GO" id="GO:0005886">
    <property type="term" value="C:plasma membrane"/>
    <property type="evidence" value="ECO:0007669"/>
    <property type="project" value="UniProtKB-SubCell"/>
</dbReference>
<dbReference type="EMBL" id="FOFU01000004">
    <property type="protein sequence ID" value="SEQ42944.1"/>
    <property type="molecule type" value="Genomic_DNA"/>
</dbReference>
<feature type="transmembrane region" description="Helical" evidence="10">
    <location>
        <begin position="387"/>
        <end position="410"/>
    </location>
</feature>
<evidence type="ECO:0000256" key="6">
    <source>
        <dbReference type="ARBA" id="ARBA00022989"/>
    </source>
</evidence>
<feature type="transmembrane region" description="Helical" evidence="10">
    <location>
        <begin position="12"/>
        <end position="31"/>
    </location>
</feature>
<proteinExistence type="predicted"/>
<dbReference type="PANTHER" id="PTHR43298">
    <property type="entry name" value="MULTIDRUG RESISTANCE PROTEIN NORM-RELATED"/>
    <property type="match status" value="1"/>
</dbReference>
<sequence>MLFKAEYKNKLIKIFVPIMLSNLIAQVQMFIDRIFLGRMDILYMSAVGNATAPMWTTMSFVFSMAMGASILISQSVGEKDIEKAKDYAASMIKLHNVIPVLLFLFWTFCSPLVFRLMGVSENVMKPCVTYTRIYAPVYLIIGLWASYSVVFQTSNYTKPLVAYGIIRSVLNIILDYLLIFGKFGFPRMEIAGAALGTTIAEYVGAIYLLYITISKKDKFFTSPGLKRILGAKIRPYFESIKLGIPTACEDLLWNVGNLCIIRILNTINEKAAGIYSMVFTVEILFVVVIGAIGSGTLTLSGEATGAKDLKLYKAVVKTSVKWAFLVAAFALIFVSIFPRLTLSLFTTDKDVIEMSVIYIIMVAANLFGKSGNIIVGNGIRGYGDTKWMLFTQIVGTIGVVSLAALCVFVFKLGMLGVFVAVLCDEGLRAVINYIRYRRIKF</sequence>
<evidence type="ECO:0000256" key="8">
    <source>
        <dbReference type="ARBA" id="ARBA00023136"/>
    </source>
</evidence>
<feature type="transmembrane region" description="Helical" evidence="10">
    <location>
        <begin position="190"/>
        <end position="213"/>
    </location>
</feature>
<keyword evidence="7" id="KW-0406">Ion transport</keyword>
<keyword evidence="5 10" id="KW-0812">Transmembrane</keyword>
<evidence type="ECO:0000313" key="11">
    <source>
        <dbReference type="EMBL" id="SEQ42944.1"/>
    </source>
</evidence>
<dbReference type="Pfam" id="PF01554">
    <property type="entry name" value="MatE"/>
    <property type="match status" value="2"/>
</dbReference>
<feature type="transmembrane region" description="Helical" evidence="10">
    <location>
        <begin position="160"/>
        <end position="178"/>
    </location>
</feature>
<dbReference type="InterPro" id="IPR048279">
    <property type="entry name" value="MdtK-like"/>
</dbReference>
<dbReference type="PANTHER" id="PTHR43298:SF2">
    <property type="entry name" value="FMN_FAD EXPORTER YEEO-RELATED"/>
    <property type="match status" value="1"/>
</dbReference>
<keyword evidence="2" id="KW-0813">Transport</keyword>
<evidence type="ECO:0000313" key="12">
    <source>
        <dbReference type="Proteomes" id="UP000182360"/>
    </source>
</evidence>
<evidence type="ECO:0000256" key="3">
    <source>
        <dbReference type="ARBA" id="ARBA00022449"/>
    </source>
</evidence>
<evidence type="ECO:0000256" key="7">
    <source>
        <dbReference type="ARBA" id="ARBA00023065"/>
    </source>
</evidence>
<dbReference type="OrthoDB" id="62420at2"/>
<evidence type="ECO:0000256" key="1">
    <source>
        <dbReference type="ARBA" id="ARBA00004651"/>
    </source>
</evidence>
<protein>
    <recommendedName>
        <fullName evidence="9">Multidrug-efflux transporter</fullName>
    </recommendedName>
</protein>
<evidence type="ECO:0000256" key="9">
    <source>
        <dbReference type="ARBA" id="ARBA00031636"/>
    </source>
</evidence>
<keyword evidence="3" id="KW-0050">Antiport</keyword>
<evidence type="ECO:0000256" key="2">
    <source>
        <dbReference type="ARBA" id="ARBA00022448"/>
    </source>
</evidence>
<feature type="transmembrane region" description="Helical" evidence="10">
    <location>
        <begin position="320"/>
        <end position="337"/>
    </location>
</feature>
<dbReference type="RefSeq" id="WP_074643223.1">
    <property type="nucleotide sequence ID" value="NZ_FOFU01000004.1"/>
</dbReference>